<accession>F8AW92</accession>
<dbReference type="EMBL" id="CP002801">
    <property type="protein sequence ID" value="AEH11300.1"/>
    <property type="molecule type" value="Genomic_DNA"/>
</dbReference>
<feature type="transmembrane region" description="Helical" evidence="2">
    <location>
        <begin position="69"/>
        <end position="88"/>
    </location>
</feature>
<evidence type="ECO:0008006" key="5">
    <source>
        <dbReference type="Google" id="ProtNLM"/>
    </source>
</evidence>
<proteinExistence type="predicted"/>
<keyword evidence="4" id="KW-1185">Reference proteome</keyword>
<evidence type="ECO:0000313" key="3">
    <source>
        <dbReference type="EMBL" id="AEH11300.1"/>
    </source>
</evidence>
<evidence type="ECO:0000313" key="4">
    <source>
        <dbReference type="Proteomes" id="UP000001549"/>
    </source>
</evidence>
<name>F8AW92_9ACTN</name>
<keyword evidence="2" id="KW-0472">Membrane</keyword>
<keyword evidence="2" id="KW-0812">Transmembrane</keyword>
<organism evidence="3 4">
    <name type="scientific">Candidatus Protofrankia datiscae</name>
    <dbReference type="NCBI Taxonomy" id="2716812"/>
    <lineage>
        <taxon>Bacteria</taxon>
        <taxon>Bacillati</taxon>
        <taxon>Actinomycetota</taxon>
        <taxon>Actinomycetes</taxon>
        <taxon>Frankiales</taxon>
        <taxon>Frankiaceae</taxon>
        <taxon>Protofrankia</taxon>
    </lineage>
</organism>
<dbReference type="HOGENOM" id="CLU_1956405_0_0_11"/>
<sequence>MTHDAGRKSDGKRRTRGNGTRAVPADLNRTPRPRTPASGGTADGSGARVSWPAGRPVAGQATLGLRVQLPYFAARIAALLVMLTILLILSVNPLLAILAGLVIVGVLTYPVGRLQRRAAQQAAGRVGVGAGR</sequence>
<dbReference type="AlphaFoldDB" id="F8AW92"/>
<feature type="transmembrane region" description="Helical" evidence="2">
    <location>
        <begin position="94"/>
        <end position="112"/>
    </location>
</feature>
<keyword evidence="2" id="KW-1133">Transmembrane helix</keyword>
<dbReference type="STRING" id="656024.FsymDg_4026"/>
<dbReference type="Proteomes" id="UP000001549">
    <property type="component" value="Chromosome"/>
</dbReference>
<evidence type="ECO:0000256" key="1">
    <source>
        <dbReference type="SAM" id="MobiDB-lite"/>
    </source>
</evidence>
<reference evidence="3 4" key="1">
    <citation type="submission" date="2011-05" db="EMBL/GenBank/DDBJ databases">
        <title>Complete sequence of chromosome of Frankia symbiont of Datisca glomerata.</title>
        <authorList>
            <consortium name="US DOE Joint Genome Institute"/>
            <person name="Lucas S."/>
            <person name="Han J."/>
            <person name="Lapidus A."/>
            <person name="Cheng J.-F."/>
            <person name="Goodwin L."/>
            <person name="Pitluck S."/>
            <person name="Peters L."/>
            <person name="Mikhailova N."/>
            <person name="Chertkov O."/>
            <person name="Teshima H."/>
            <person name="Han C."/>
            <person name="Tapia R."/>
            <person name="Land M."/>
            <person name="Hauser L."/>
            <person name="Kyrpides N."/>
            <person name="Ivanova N."/>
            <person name="Pagani I."/>
            <person name="Berry A."/>
            <person name="Pawlowski K."/>
            <person name="Persson T."/>
            <person name="Vanden Heuvel B."/>
            <person name="Benson D."/>
            <person name="Woyke T."/>
        </authorList>
    </citation>
    <scope>NUCLEOTIDE SEQUENCE [LARGE SCALE GENOMIC DNA]</scope>
    <source>
        <strain evidence="4">4085684</strain>
    </source>
</reference>
<gene>
    <name evidence="3" type="ordered locus">FsymDg_4026</name>
</gene>
<dbReference type="RefSeq" id="WP_013875176.1">
    <property type="nucleotide sequence ID" value="NC_015656.1"/>
</dbReference>
<dbReference type="KEGG" id="fsy:FsymDg_4026"/>
<feature type="region of interest" description="Disordered" evidence="1">
    <location>
        <begin position="1"/>
        <end position="49"/>
    </location>
</feature>
<protein>
    <recommendedName>
        <fullName evidence="5">DUF4229 domain-containing protein</fullName>
    </recommendedName>
</protein>
<evidence type="ECO:0000256" key="2">
    <source>
        <dbReference type="SAM" id="Phobius"/>
    </source>
</evidence>